<comment type="subcellular location">
    <subcellularLocation>
        <location evidence="1">Membrane</location>
        <topology evidence="1">Single-pass membrane protein</topology>
    </subcellularLocation>
</comment>
<sequence>MASPRLDDPFTTDAALSSKFSPDTTTQEDRSNGFYQATTYWGPNRKSITMVISTLVSIPPSTFELSSSEPTPETVTVYPPAPAHTTRNTSDDQGGGGGGLSTGAKAGIGVGVEIAALLLLIAGLLLCFRRRKVKGVEEDGAQGEDSPVKEEMKSMPPEMDGADWPVFELPVMEETPPFVLESGMKEMFELESA</sequence>
<evidence type="ECO:0000313" key="7">
    <source>
        <dbReference type="EMBL" id="KAL2850141.1"/>
    </source>
</evidence>
<dbReference type="InterPro" id="IPR051694">
    <property type="entry name" value="Immunoregulatory_rcpt-like"/>
</dbReference>
<organism evidence="7 8">
    <name type="scientific">Aspergillus pseudoustus</name>
    <dbReference type="NCBI Taxonomy" id="1810923"/>
    <lineage>
        <taxon>Eukaryota</taxon>
        <taxon>Fungi</taxon>
        <taxon>Dikarya</taxon>
        <taxon>Ascomycota</taxon>
        <taxon>Pezizomycotina</taxon>
        <taxon>Eurotiomycetes</taxon>
        <taxon>Eurotiomycetidae</taxon>
        <taxon>Eurotiales</taxon>
        <taxon>Aspergillaceae</taxon>
        <taxon>Aspergillus</taxon>
        <taxon>Aspergillus subgen. Nidulantes</taxon>
    </lineage>
</organism>
<evidence type="ECO:0000256" key="5">
    <source>
        <dbReference type="SAM" id="MobiDB-lite"/>
    </source>
</evidence>
<dbReference type="EMBL" id="JBFXLU010000039">
    <property type="protein sequence ID" value="KAL2850141.1"/>
    <property type="molecule type" value="Genomic_DNA"/>
</dbReference>
<comment type="caution">
    <text evidence="7">The sequence shown here is derived from an EMBL/GenBank/DDBJ whole genome shotgun (WGS) entry which is preliminary data.</text>
</comment>
<dbReference type="Proteomes" id="UP001610446">
    <property type="component" value="Unassembled WGS sequence"/>
</dbReference>
<evidence type="ECO:0000256" key="1">
    <source>
        <dbReference type="ARBA" id="ARBA00004167"/>
    </source>
</evidence>
<feature type="region of interest" description="Disordered" evidence="5">
    <location>
        <begin position="1"/>
        <end position="31"/>
    </location>
</feature>
<dbReference type="PANTHER" id="PTHR15549">
    <property type="entry name" value="PAIRED IMMUNOGLOBULIN-LIKE TYPE 2 RECEPTOR"/>
    <property type="match status" value="1"/>
</dbReference>
<evidence type="ECO:0000313" key="8">
    <source>
        <dbReference type="Proteomes" id="UP001610446"/>
    </source>
</evidence>
<feature type="transmembrane region" description="Helical" evidence="6">
    <location>
        <begin position="106"/>
        <end position="128"/>
    </location>
</feature>
<protein>
    <recommendedName>
        <fullName evidence="9">Mid2 domain-containing protein</fullName>
    </recommendedName>
</protein>
<evidence type="ECO:0000256" key="4">
    <source>
        <dbReference type="ARBA" id="ARBA00023136"/>
    </source>
</evidence>
<feature type="region of interest" description="Disordered" evidence="5">
    <location>
        <begin position="136"/>
        <end position="163"/>
    </location>
</feature>
<keyword evidence="2 6" id="KW-0812">Transmembrane</keyword>
<keyword evidence="4 6" id="KW-0472">Membrane</keyword>
<evidence type="ECO:0008006" key="9">
    <source>
        <dbReference type="Google" id="ProtNLM"/>
    </source>
</evidence>
<feature type="compositionally biased region" description="Low complexity" evidence="5">
    <location>
        <begin position="69"/>
        <end position="78"/>
    </location>
</feature>
<reference evidence="7 8" key="1">
    <citation type="submission" date="2024-07" db="EMBL/GenBank/DDBJ databases">
        <title>Section-level genome sequencing and comparative genomics of Aspergillus sections Usti and Cavernicolus.</title>
        <authorList>
            <consortium name="Lawrence Berkeley National Laboratory"/>
            <person name="Nybo J.L."/>
            <person name="Vesth T.C."/>
            <person name="Theobald S."/>
            <person name="Frisvad J.C."/>
            <person name="Larsen T.O."/>
            <person name="Kjaerboelling I."/>
            <person name="Rothschild-Mancinelli K."/>
            <person name="Lyhne E.K."/>
            <person name="Kogle M.E."/>
            <person name="Barry K."/>
            <person name="Clum A."/>
            <person name="Na H."/>
            <person name="Ledsgaard L."/>
            <person name="Lin J."/>
            <person name="Lipzen A."/>
            <person name="Kuo A."/>
            <person name="Riley R."/>
            <person name="Mondo S."/>
            <person name="Labutti K."/>
            <person name="Haridas S."/>
            <person name="Pangalinan J."/>
            <person name="Salamov A.A."/>
            <person name="Simmons B.A."/>
            <person name="Magnuson J.K."/>
            <person name="Chen J."/>
            <person name="Drula E."/>
            <person name="Henrissat B."/>
            <person name="Wiebenga A."/>
            <person name="Lubbers R.J."/>
            <person name="Gomes A.C."/>
            <person name="Makela M.R."/>
            <person name="Stajich J."/>
            <person name="Grigoriev I.V."/>
            <person name="Mortensen U.H."/>
            <person name="De Vries R.P."/>
            <person name="Baker S.E."/>
            <person name="Andersen M.R."/>
        </authorList>
    </citation>
    <scope>NUCLEOTIDE SEQUENCE [LARGE SCALE GENOMIC DNA]</scope>
    <source>
        <strain evidence="7 8">CBS 123904</strain>
    </source>
</reference>
<keyword evidence="8" id="KW-1185">Reference proteome</keyword>
<accession>A0ABR4KCY4</accession>
<feature type="compositionally biased region" description="Polar residues" evidence="5">
    <location>
        <begin position="14"/>
        <end position="25"/>
    </location>
</feature>
<proteinExistence type="predicted"/>
<evidence type="ECO:0000256" key="6">
    <source>
        <dbReference type="SAM" id="Phobius"/>
    </source>
</evidence>
<evidence type="ECO:0000256" key="3">
    <source>
        <dbReference type="ARBA" id="ARBA00022989"/>
    </source>
</evidence>
<gene>
    <name evidence="7" type="ORF">BJY01DRAFT_245606</name>
</gene>
<name>A0ABR4KCY4_9EURO</name>
<keyword evidence="3 6" id="KW-1133">Transmembrane helix</keyword>
<feature type="region of interest" description="Disordered" evidence="5">
    <location>
        <begin position="62"/>
        <end position="98"/>
    </location>
</feature>
<evidence type="ECO:0000256" key="2">
    <source>
        <dbReference type="ARBA" id="ARBA00022692"/>
    </source>
</evidence>